<feature type="domain" description="NmrA-like" evidence="3">
    <location>
        <begin position="3"/>
        <end position="277"/>
    </location>
</feature>
<evidence type="ECO:0000313" key="4">
    <source>
        <dbReference type="EMBL" id="KAK4190881.1"/>
    </source>
</evidence>
<proteinExistence type="inferred from homology"/>
<evidence type="ECO:0000313" key="5">
    <source>
        <dbReference type="Proteomes" id="UP001302126"/>
    </source>
</evidence>
<dbReference type="GO" id="GO:0005634">
    <property type="term" value="C:nucleus"/>
    <property type="evidence" value="ECO:0007669"/>
    <property type="project" value="TreeGrafter"/>
</dbReference>
<gene>
    <name evidence="4" type="ORF">QBC35DRAFT_42644</name>
</gene>
<dbReference type="PANTHER" id="PTHR42748:SF31">
    <property type="entry name" value="NMRA-LIKE DOMAIN-CONTAINING PROTEIN-RELATED"/>
    <property type="match status" value="1"/>
</dbReference>
<evidence type="ECO:0000256" key="2">
    <source>
        <dbReference type="ARBA" id="ARBA00022857"/>
    </source>
</evidence>
<dbReference type="EMBL" id="MU864362">
    <property type="protein sequence ID" value="KAK4190881.1"/>
    <property type="molecule type" value="Genomic_DNA"/>
</dbReference>
<protein>
    <submittedName>
        <fullName evidence="4">NAD(P)-binding protein</fullName>
    </submittedName>
</protein>
<comment type="caution">
    <text evidence="4">The sequence shown here is derived from an EMBL/GenBank/DDBJ whole genome shotgun (WGS) entry which is preliminary data.</text>
</comment>
<dbReference type="Proteomes" id="UP001302126">
    <property type="component" value="Unassembled WGS sequence"/>
</dbReference>
<dbReference type="InterPro" id="IPR051164">
    <property type="entry name" value="NmrA-like_oxidored"/>
</dbReference>
<keyword evidence="2" id="KW-0521">NADP</keyword>
<reference evidence="4" key="2">
    <citation type="submission" date="2023-05" db="EMBL/GenBank/DDBJ databases">
        <authorList>
            <consortium name="Lawrence Berkeley National Laboratory"/>
            <person name="Steindorff A."/>
            <person name="Hensen N."/>
            <person name="Bonometti L."/>
            <person name="Westerberg I."/>
            <person name="Brannstrom I.O."/>
            <person name="Guillou S."/>
            <person name="Cros-Aarteil S."/>
            <person name="Calhoun S."/>
            <person name="Haridas S."/>
            <person name="Kuo A."/>
            <person name="Mondo S."/>
            <person name="Pangilinan J."/>
            <person name="Riley R."/>
            <person name="Labutti K."/>
            <person name="Andreopoulos B."/>
            <person name="Lipzen A."/>
            <person name="Chen C."/>
            <person name="Yanf M."/>
            <person name="Daum C."/>
            <person name="Ng V."/>
            <person name="Clum A."/>
            <person name="Ohm R."/>
            <person name="Martin F."/>
            <person name="Silar P."/>
            <person name="Natvig D."/>
            <person name="Lalanne C."/>
            <person name="Gautier V."/>
            <person name="Ament-Velasquez S.L."/>
            <person name="Kruys A."/>
            <person name="Hutchinson M.I."/>
            <person name="Powell A.J."/>
            <person name="Barry K."/>
            <person name="Miller A.N."/>
            <person name="Grigoriev I.V."/>
            <person name="Debuchy R."/>
            <person name="Gladieux P."/>
            <person name="Thoren M.H."/>
            <person name="Johannesson H."/>
        </authorList>
    </citation>
    <scope>NUCLEOTIDE SEQUENCE</scope>
    <source>
        <strain evidence="4">PSN309</strain>
    </source>
</reference>
<dbReference type="InterPro" id="IPR008030">
    <property type="entry name" value="NmrA-like"/>
</dbReference>
<dbReference type="Gene3D" id="3.40.50.720">
    <property type="entry name" value="NAD(P)-binding Rossmann-like Domain"/>
    <property type="match status" value="1"/>
</dbReference>
<accession>A0AAN7AJE0</accession>
<dbReference type="PANTHER" id="PTHR42748">
    <property type="entry name" value="NITROGEN METABOLITE REPRESSION PROTEIN NMRA FAMILY MEMBER"/>
    <property type="match status" value="1"/>
</dbReference>
<dbReference type="Pfam" id="PF05368">
    <property type="entry name" value="NmrA"/>
    <property type="match status" value="1"/>
</dbReference>
<sequence>MAPTILVAGATGNTGRNTVETLSKLISSSDAFRGHRILALTRSASGAAAQRLAQLPGVEVLEKNWADVTADWLRENNVVRAFIAPHNQTNAFSEESTFLLAALHAGVEYVVRISTVAANVRPDCPAYYARAHWAIETLLGSPEFERMKWTSLQPNNFSTFYLSFAADFIKHFRETGKQQPLRLAAAEDAPVGAVHSDDVGALAAHLLVEKDVSKVKTRLVVNGPEDITGKQIVEMVEHYIGTKVEDVRYKDMSFVEQWFGNTTESKNVVFSVKNAMNVCWEGLASASTTSKEVLELAPPKTTAAEVLKLMVDGGN</sequence>
<dbReference type="InterPro" id="IPR036291">
    <property type="entry name" value="NAD(P)-bd_dom_sf"/>
</dbReference>
<keyword evidence="5" id="KW-1185">Reference proteome</keyword>
<evidence type="ECO:0000259" key="3">
    <source>
        <dbReference type="Pfam" id="PF05368"/>
    </source>
</evidence>
<reference evidence="4" key="1">
    <citation type="journal article" date="2023" name="Mol. Phylogenet. Evol.">
        <title>Genome-scale phylogeny and comparative genomics of the fungal order Sordariales.</title>
        <authorList>
            <person name="Hensen N."/>
            <person name="Bonometti L."/>
            <person name="Westerberg I."/>
            <person name="Brannstrom I.O."/>
            <person name="Guillou S."/>
            <person name="Cros-Aarteil S."/>
            <person name="Calhoun S."/>
            <person name="Haridas S."/>
            <person name="Kuo A."/>
            <person name="Mondo S."/>
            <person name="Pangilinan J."/>
            <person name="Riley R."/>
            <person name="LaButti K."/>
            <person name="Andreopoulos B."/>
            <person name="Lipzen A."/>
            <person name="Chen C."/>
            <person name="Yan M."/>
            <person name="Daum C."/>
            <person name="Ng V."/>
            <person name="Clum A."/>
            <person name="Steindorff A."/>
            <person name="Ohm R.A."/>
            <person name="Martin F."/>
            <person name="Silar P."/>
            <person name="Natvig D.O."/>
            <person name="Lalanne C."/>
            <person name="Gautier V."/>
            <person name="Ament-Velasquez S.L."/>
            <person name="Kruys A."/>
            <person name="Hutchinson M.I."/>
            <person name="Powell A.J."/>
            <person name="Barry K."/>
            <person name="Miller A.N."/>
            <person name="Grigoriev I.V."/>
            <person name="Debuchy R."/>
            <person name="Gladieux P."/>
            <person name="Hiltunen Thoren M."/>
            <person name="Johannesson H."/>
        </authorList>
    </citation>
    <scope>NUCLEOTIDE SEQUENCE</scope>
    <source>
        <strain evidence="4">PSN309</strain>
    </source>
</reference>
<name>A0AAN7AJE0_9PEZI</name>
<organism evidence="4 5">
    <name type="scientific">Podospora australis</name>
    <dbReference type="NCBI Taxonomy" id="1536484"/>
    <lineage>
        <taxon>Eukaryota</taxon>
        <taxon>Fungi</taxon>
        <taxon>Dikarya</taxon>
        <taxon>Ascomycota</taxon>
        <taxon>Pezizomycotina</taxon>
        <taxon>Sordariomycetes</taxon>
        <taxon>Sordariomycetidae</taxon>
        <taxon>Sordariales</taxon>
        <taxon>Podosporaceae</taxon>
        <taxon>Podospora</taxon>
    </lineage>
</organism>
<evidence type="ECO:0000256" key="1">
    <source>
        <dbReference type="ARBA" id="ARBA00006328"/>
    </source>
</evidence>
<dbReference type="SUPFAM" id="SSF51735">
    <property type="entry name" value="NAD(P)-binding Rossmann-fold domains"/>
    <property type="match status" value="1"/>
</dbReference>
<dbReference type="AlphaFoldDB" id="A0AAN7AJE0"/>
<comment type="similarity">
    <text evidence="1">Belongs to the NmrA-type oxidoreductase family.</text>
</comment>